<protein>
    <recommendedName>
        <fullName evidence="3">Endonuclease/exonuclease/phosphatase domain-containing protein</fullName>
    </recommendedName>
</protein>
<evidence type="ECO:0000313" key="2">
    <source>
        <dbReference type="Proteomes" id="UP001164746"/>
    </source>
</evidence>
<keyword evidence="2" id="KW-1185">Reference proteome</keyword>
<proteinExistence type="predicted"/>
<dbReference type="EMBL" id="CP111018">
    <property type="protein sequence ID" value="WAR09489.1"/>
    <property type="molecule type" value="Genomic_DNA"/>
</dbReference>
<sequence length="67" mass="7375">MKRDSCIITRHECCYCIDRQPKSAASITSDIETSIGLAFDTGITDILITGDLNLDRTKREEIGGANK</sequence>
<reference evidence="1" key="1">
    <citation type="submission" date="2022-11" db="EMBL/GenBank/DDBJ databases">
        <title>Centuries of genome instability and evolution in soft-shell clam transmissible cancer (bioRxiv).</title>
        <authorList>
            <person name="Hart S.F.M."/>
            <person name="Yonemitsu M.A."/>
            <person name="Giersch R.M."/>
            <person name="Beal B.F."/>
            <person name="Arriagada G."/>
            <person name="Davis B.W."/>
            <person name="Ostrander E.A."/>
            <person name="Goff S.P."/>
            <person name="Metzger M.J."/>
        </authorList>
    </citation>
    <scope>NUCLEOTIDE SEQUENCE</scope>
    <source>
        <strain evidence="1">MELC-2E11</strain>
        <tissue evidence="1">Siphon/mantle</tissue>
    </source>
</reference>
<gene>
    <name evidence="1" type="ORF">MAR_034565</name>
</gene>
<evidence type="ECO:0008006" key="3">
    <source>
        <dbReference type="Google" id="ProtNLM"/>
    </source>
</evidence>
<evidence type="ECO:0000313" key="1">
    <source>
        <dbReference type="EMBL" id="WAR09489.1"/>
    </source>
</evidence>
<organism evidence="1 2">
    <name type="scientific">Mya arenaria</name>
    <name type="common">Soft-shell clam</name>
    <dbReference type="NCBI Taxonomy" id="6604"/>
    <lineage>
        <taxon>Eukaryota</taxon>
        <taxon>Metazoa</taxon>
        <taxon>Spiralia</taxon>
        <taxon>Lophotrochozoa</taxon>
        <taxon>Mollusca</taxon>
        <taxon>Bivalvia</taxon>
        <taxon>Autobranchia</taxon>
        <taxon>Heteroconchia</taxon>
        <taxon>Euheterodonta</taxon>
        <taxon>Imparidentia</taxon>
        <taxon>Neoheterodontei</taxon>
        <taxon>Myida</taxon>
        <taxon>Myoidea</taxon>
        <taxon>Myidae</taxon>
        <taxon>Mya</taxon>
    </lineage>
</organism>
<name>A0ABY7EKF1_MYAAR</name>
<dbReference type="Proteomes" id="UP001164746">
    <property type="component" value="Chromosome 7"/>
</dbReference>
<accession>A0ABY7EKF1</accession>